<feature type="region of interest" description="Disordered" evidence="1">
    <location>
        <begin position="103"/>
        <end position="132"/>
    </location>
</feature>
<dbReference type="RefSeq" id="WP_197659528.1">
    <property type="nucleotide sequence ID" value="NZ_JAEAGR010000001.1"/>
</dbReference>
<dbReference type="PANTHER" id="PTHR34408:SF1">
    <property type="entry name" value="GLYCOSYL HYDROLASE FAMILY 19 DOMAIN-CONTAINING PROTEIN HI_1415"/>
    <property type="match status" value="1"/>
</dbReference>
<dbReference type="Pfam" id="PF08239">
    <property type="entry name" value="SH3_3"/>
    <property type="match status" value="2"/>
</dbReference>
<proteinExistence type="predicted"/>
<dbReference type="SMART" id="SM00287">
    <property type="entry name" value="SH3b"/>
    <property type="match status" value="2"/>
</dbReference>
<evidence type="ECO:0000313" key="3">
    <source>
        <dbReference type="EMBL" id="MBH1939292.1"/>
    </source>
</evidence>
<evidence type="ECO:0000313" key="4">
    <source>
        <dbReference type="Proteomes" id="UP000623269"/>
    </source>
</evidence>
<gene>
    <name evidence="3" type="ORF">I5677_00125</name>
</gene>
<dbReference type="AlphaFoldDB" id="A0A8J7HAW4"/>
<dbReference type="Gene3D" id="2.30.30.40">
    <property type="entry name" value="SH3 Domains"/>
    <property type="match status" value="3"/>
</dbReference>
<dbReference type="Pfam" id="PF13457">
    <property type="entry name" value="GW"/>
    <property type="match status" value="2"/>
</dbReference>
<dbReference type="PANTHER" id="PTHR34408">
    <property type="entry name" value="FAMILY PROTEIN, PUTATIVE-RELATED"/>
    <property type="match status" value="1"/>
</dbReference>
<dbReference type="Proteomes" id="UP000623269">
    <property type="component" value="Unassembled WGS sequence"/>
</dbReference>
<dbReference type="SUPFAM" id="SSF50044">
    <property type="entry name" value="SH3-domain"/>
    <property type="match status" value="1"/>
</dbReference>
<dbReference type="InterPro" id="IPR036028">
    <property type="entry name" value="SH3-like_dom_sf"/>
</dbReference>
<feature type="compositionally biased region" description="Pro residues" evidence="1">
    <location>
        <begin position="329"/>
        <end position="341"/>
    </location>
</feature>
<reference evidence="3" key="1">
    <citation type="submission" date="2020-12" db="EMBL/GenBank/DDBJ databases">
        <title>M. sibirica DSM 26468T genome.</title>
        <authorList>
            <person name="Thieme N."/>
            <person name="Rettenmaier R."/>
            <person name="Zverlov V."/>
            <person name="Liebl W."/>
        </authorList>
    </citation>
    <scope>NUCLEOTIDE SEQUENCE</scope>
    <source>
        <strain evidence="3">DSM 26468</strain>
    </source>
</reference>
<dbReference type="PROSITE" id="PS51781">
    <property type="entry name" value="SH3B"/>
    <property type="match status" value="2"/>
</dbReference>
<dbReference type="InterPro" id="IPR052354">
    <property type="entry name" value="Cell_Wall_Dynamics_Protein"/>
</dbReference>
<evidence type="ECO:0000259" key="2">
    <source>
        <dbReference type="PROSITE" id="PS51781"/>
    </source>
</evidence>
<sequence>MKKRFYNRWLIILICIGLIFSHGIDRASDYAMAAQTGTVTASTLNVRTQPSTTADKLLLDQTHVFLREGEKVDVLEEDGDWLYVSLKFNGKTVKGYVHSDFVKVNRPTPTPKPTSKPTKAPTPKPTQAPQQNETIDKKYNIKAVVTAYSLNVRSGPDKTYQVIGSLKDNSSVTIIDEAITGDTKWYAVSFKNEEQTKTGYVSSLYIDLNFNDKVLGEIASSRLKVREAARKDAIYIKDKKSNIISLKKGKNVTITDEVTSSGEKWFKISFTIDSEKYSGYALANQVTFRVTESVAPTATPTPTPKPKATPTPTPKPTATPTPKVTAEPTPTPLITPTPTPLPTLTPTPAPMLTPTPTPGAVLEISEVNITTDIYMPMNGYVCNTIYLNVVRNVLVSQEFLLDQNNEPVLLTSGLRVKVLSAVRVNGNVWYQIEYNNINGYVRAEYIYIGDELPVGSNVPAITPPPVNIAPTPTPILGNINQADFELKLMAEGFPESYKEPLRRLHALYPNWEFKAYHTGLDWNTVIAEQSKPGKNLLPNSKSVEWLSFENGAYNWKNDTFILYDGSYWVTASKAAIEYYMDPRNFLTENGIFQFELLRYHDNYQNSSGVENILKGTALHNTSYSFLDDNGLPQTYTYGETFIKAAEYSGVSPYHLASRVKQEVVTGPTTLSNSVSGTYKGYEGYYNFFNIGANDSPGGGAIANGLNYAKNGSKNAANNMKYLIPWTNPYKSLVGGAYFLGSSYIQRGQDTVYLQKFNVTPISTFFHQYMTNVEAPFAESKKIAAAYKNITDSPIVFSVPVYFNMPSQPAPLPMTQFNPNNRLKSLKVFNMNGEELAITPTFSQTEKNYYLIVGNEVDMVEIKATTVSKKASLAGGGYIPLNVGNNEIKVPVIAQNGDIADYIINIVRQ</sequence>
<comment type="caution">
    <text evidence="3">The sequence shown here is derived from an EMBL/GenBank/DDBJ whole genome shotgun (WGS) entry which is preliminary data.</text>
</comment>
<feature type="domain" description="SH3b" evidence="2">
    <location>
        <begin position="34"/>
        <end position="106"/>
    </location>
</feature>
<keyword evidence="4" id="KW-1185">Reference proteome</keyword>
<feature type="region of interest" description="Disordered" evidence="1">
    <location>
        <begin position="294"/>
        <end position="341"/>
    </location>
</feature>
<dbReference type="InterPro" id="IPR025883">
    <property type="entry name" value="Cadherin-like_domain"/>
</dbReference>
<accession>A0A8J7HAW4</accession>
<feature type="domain" description="SH3b" evidence="2">
    <location>
        <begin position="140"/>
        <end position="210"/>
    </location>
</feature>
<dbReference type="Pfam" id="PF12733">
    <property type="entry name" value="Cadherin-like"/>
    <property type="match status" value="1"/>
</dbReference>
<dbReference type="EMBL" id="JAEAGR010000001">
    <property type="protein sequence ID" value="MBH1939292.1"/>
    <property type="molecule type" value="Genomic_DNA"/>
</dbReference>
<dbReference type="InterPro" id="IPR003646">
    <property type="entry name" value="SH3-like_bac-type"/>
</dbReference>
<protein>
    <submittedName>
        <fullName evidence="3">SH3 domain-containing protein</fullName>
    </submittedName>
</protein>
<evidence type="ECO:0000256" key="1">
    <source>
        <dbReference type="SAM" id="MobiDB-lite"/>
    </source>
</evidence>
<organism evidence="3 4">
    <name type="scientific">Mobilitalea sibirica</name>
    <dbReference type="NCBI Taxonomy" id="1462919"/>
    <lineage>
        <taxon>Bacteria</taxon>
        <taxon>Bacillati</taxon>
        <taxon>Bacillota</taxon>
        <taxon>Clostridia</taxon>
        <taxon>Lachnospirales</taxon>
        <taxon>Lachnospiraceae</taxon>
        <taxon>Mobilitalea</taxon>
    </lineage>
</organism>
<dbReference type="InterPro" id="IPR025987">
    <property type="entry name" value="GW_dom"/>
</dbReference>
<name>A0A8J7HAW4_9FIRM</name>
<feature type="compositionally biased region" description="Pro residues" evidence="1">
    <location>
        <begin position="108"/>
        <end position="126"/>
    </location>
</feature>
<feature type="compositionally biased region" description="Pro residues" evidence="1">
    <location>
        <begin position="299"/>
        <end position="319"/>
    </location>
</feature>